<dbReference type="Proteomes" id="UP000839639">
    <property type="component" value="Unassembled WGS sequence"/>
</dbReference>
<feature type="non-terminal residue" evidence="1">
    <location>
        <position position="41"/>
    </location>
</feature>
<reference evidence="1" key="1">
    <citation type="submission" date="2018-06" db="EMBL/GenBank/DDBJ databases">
        <authorList>
            <person name="Ashton P.M."/>
            <person name="Dallman T."/>
            <person name="Nair S."/>
            <person name="De Pinna E."/>
            <person name="Peters T."/>
            <person name="Grant K."/>
        </authorList>
    </citation>
    <scope>NUCLEOTIDE SEQUENCE [LARGE SCALE GENOMIC DNA]</scope>
    <source>
        <strain evidence="1">149361</strain>
    </source>
</reference>
<protein>
    <submittedName>
        <fullName evidence="1">Integrase</fullName>
    </submittedName>
</protein>
<comment type="caution">
    <text evidence="1">The sequence shown here is derived from an EMBL/GenBank/DDBJ whole genome shotgun (WGS) entry which is preliminary data.</text>
</comment>
<gene>
    <name evidence="1" type="ORF">DPK62_06855</name>
</gene>
<accession>A0A5W2LQH9</accession>
<proteinExistence type="predicted"/>
<organism evidence="1">
    <name type="scientific">Salmonella enterica subsp. enterica serovar Lattenkamp</name>
    <dbReference type="NCBI Taxonomy" id="2564671"/>
    <lineage>
        <taxon>Bacteria</taxon>
        <taxon>Pseudomonadati</taxon>
        <taxon>Pseudomonadota</taxon>
        <taxon>Gammaproteobacteria</taxon>
        <taxon>Enterobacterales</taxon>
        <taxon>Enterobacteriaceae</taxon>
        <taxon>Salmonella</taxon>
    </lineage>
</organism>
<evidence type="ECO:0000313" key="1">
    <source>
        <dbReference type="EMBL" id="EBW4468302.1"/>
    </source>
</evidence>
<name>A0A5W2LQH9_SALET</name>
<dbReference type="AlphaFoldDB" id="A0A5W2LQH9"/>
<dbReference type="EMBL" id="AAHIJD010000010">
    <property type="protein sequence ID" value="EBW4468302.1"/>
    <property type="molecule type" value="Genomic_DNA"/>
</dbReference>
<sequence>MHKYLSVVKKHQVPLSDAAVVLLEGLPRLKDNNQVFPAPRA</sequence>